<feature type="transmembrane region" description="Helical" evidence="6">
    <location>
        <begin position="109"/>
        <end position="128"/>
    </location>
</feature>
<dbReference type="AlphaFoldDB" id="A0AAD1D7E7"/>
<comment type="subcellular location">
    <subcellularLocation>
        <location evidence="1">Membrane</location>
        <topology evidence="1">Multi-pass membrane protein</topology>
    </subcellularLocation>
</comment>
<evidence type="ECO:0000313" key="10">
    <source>
        <dbReference type="Proteomes" id="UP000276029"/>
    </source>
</evidence>
<feature type="transmembrane region" description="Helical" evidence="6">
    <location>
        <begin position="44"/>
        <end position="71"/>
    </location>
</feature>
<evidence type="ECO:0000256" key="6">
    <source>
        <dbReference type="SAM" id="Phobius"/>
    </source>
</evidence>
<sequence length="166" mass="17818">MALPKALRIAFLTVPGVMLLGSLSGVLAGSGEDNPWFAELAKPALYPPGFVFGIVWTTLYALMGIAIARVLAAPSGPERHRAALLFAAQLVLNLLWSTLFFKLHTLGPSFALILVILAAALATTFAFARLDRLAAWLLVPYLAWLCFAAGLAFRIWQLNPGAAPPY</sequence>
<reference evidence="8 10" key="2">
    <citation type="submission" date="2018-10" db="EMBL/GenBank/DDBJ databases">
        <title>Genomic Encyclopedia of Type Strains, Phase IV (KMG-IV): sequencing the most valuable type-strain genomes for metagenomic binning, comparative biology and taxonomic classification.</title>
        <authorList>
            <person name="Goeker M."/>
        </authorList>
    </citation>
    <scope>NUCLEOTIDE SEQUENCE [LARGE SCALE GENOMIC DNA]</scope>
    <source>
        <strain evidence="8 10">DSM 19791</strain>
    </source>
</reference>
<dbReference type="EMBL" id="AP018711">
    <property type="protein sequence ID" value="BBE34644.1"/>
    <property type="molecule type" value="Genomic_DNA"/>
</dbReference>
<evidence type="ECO:0000256" key="4">
    <source>
        <dbReference type="ARBA" id="ARBA00022989"/>
    </source>
</evidence>
<dbReference type="RefSeq" id="WP_121048091.1">
    <property type="nucleotide sequence ID" value="NZ_AP018711.1"/>
</dbReference>
<dbReference type="FunFam" id="1.20.1260.100:FF:000001">
    <property type="entry name" value="translocator protein 2"/>
    <property type="match status" value="1"/>
</dbReference>
<keyword evidence="4 6" id="KW-1133">Transmembrane helix</keyword>
<accession>A0AAD1D7E7</accession>
<name>A0AAD1D7E7_SPHMI</name>
<dbReference type="KEGG" id="smic:SmB9_23020"/>
<dbReference type="Proteomes" id="UP000275727">
    <property type="component" value="Chromosome"/>
</dbReference>
<feature type="transmembrane region" description="Helical" evidence="6">
    <location>
        <begin position="83"/>
        <end position="103"/>
    </location>
</feature>
<evidence type="ECO:0000313" key="7">
    <source>
        <dbReference type="EMBL" id="BBE34644.1"/>
    </source>
</evidence>
<evidence type="ECO:0000256" key="2">
    <source>
        <dbReference type="ARBA" id="ARBA00007524"/>
    </source>
</evidence>
<organism evidence="7 9">
    <name type="scientific">Sphingosinicella microcystinivorans</name>
    <dbReference type="NCBI Taxonomy" id="335406"/>
    <lineage>
        <taxon>Bacteria</taxon>
        <taxon>Pseudomonadati</taxon>
        <taxon>Pseudomonadota</taxon>
        <taxon>Alphaproteobacteria</taxon>
        <taxon>Sphingomonadales</taxon>
        <taxon>Sphingosinicellaceae</taxon>
        <taxon>Sphingosinicella</taxon>
    </lineage>
</organism>
<dbReference type="InterPro" id="IPR038330">
    <property type="entry name" value="TspO/MBR-related_sf"/>
</dbReference>
<evidence type="ECO:0000256" key="3">
    <source>
        <dbReference type="ARBA" id="ARBA00022692"/>
    </source>
</evidence>
<dbReference type="PANTHER" id="PTHR10057:SF0">
    <property type="entry name" value="TRANSLOCATOR PROTEIN"/>
    <property type="match status" value="1"/>
</dbReference>
<dbReference type="GO" id="GO:0033013">
    <property type="term" value="P:tetrapyrrole metabolic process"/>
    <property type="evidence" value="ECO:0007669"/>
    <property type="project" value="UniProtKB-ARBA"/>
</dbReference>
<dbReference type="PIRSF" id="PIRSF005859">
    <property type="entry name" value="PBR"/>
    <property type="match status" value="1"/>
</dbReference>
<keyword evidence="3 6" id="KW-0812">Transmembrane</keyword>
<dbReference type="Pfam" id="PF03073">
    <property type="entry name" value="TspO_MBR"/>
    <property type="match status" value="1"/>
</dbReference>
<gene>
    <name evidence="8" type="ORF">DFR51_1229</name>
    <name evidence="7" type="ORF">SmB9_23020</name>
</gene>
<dbReference type="GO" id="GO:0016020">
    <property type="term" value="C:membrane"/>
    <property type="evidence" value="ECO:0007669"/>
    <property type="project" value="UniProtKB-SubCell"/>
</dbReference>
<feature type="transmembrane region" description="Helical" evidence="6">
    <location>
        <begin position="135"/>
        <end position="156"/>
    </location>
</feature>
<dbReference type="Gene3D" id="1.20.1260.100">
    <property type="entry name" value="TspO/MBR protein"/>
    <property type="match status" value="1"/>
</dbReference>
<dbReference type="InterPro" id="IPR004307">
    <property type="entry name" value="TspO_MBR"/>
</dbReference>
<evidence type="ECO:0000313" key="9">
    <source>
        <dbReference type="Proteomes" id="UP000275727"/>
    </source>
</evidence>
<dbReference type="PANTHER" id="PTHR10057">
    <property type="entry name" value="PERIPHERAL-TYPE BENZODIAZEPINE RECEPTOR"/>
    <property type="match status" value="1"/>
</dbReference>
<keyword evidence="10" id="KW-1185">Reference proteome</keyword>
<proteinExistence type="inferred from homology"/>
<dbReference type="Proteomes" id="UP000276029">
    <property type="component" value="Unassembled WGS sequence"/>
</dbReference>
<evidence type="ECO:0000256" key="5">
    <source>
        <dbReference type="ARBA" id="ARBA00023136"/>
    </source>
</evidence>
<keyword evidence="5 6" id="KW-0472">Membrane</keyword>
<protein>
    <submittedName>
        <fullName evidence="7">Tryptophan-rich sensory protein</fullName>
    </submittedName>
    <submittedName>
        <fullName evidence="8">TspO/MBR related protein</fullName>
    </submittedName>
</protein>
<evidence type="ECO:0000313" key="8">
    <source>
        <dbReference type="EMBL" id="RKS91663.1"/>
    </source>
</evidence>
<dbReference type="CDD" id="cd15904">
    <property type="entry name" value="TSPO_MBR"/>
    <property type="match status" value="1"/>
</dbReference>
<reference evidence="7 9" key="1">
    <citation type="submission" date="2018-06" db="EMBL/GenBank/DDBJ databases">
        <title>Complete Genome Sequence of the Microcystin-Degrading Bacterium Sphingosinicella microcystinivorans Strain B-9.</title>
        <authorList>
            <person name="Jin H."/>
            <person name="Nishizawa T."/>
            <person name="Guo Y."/>
            <person name="Nishizawa A."/>
            <person name="Park H."/>
            <person name="Kato H."/>
            <person name="Tsuji K."/>
            <person name="Harada K."/>
        </authorList>
    </citation>
    <scope>NUCLEOTIDE SEQUENCE [LARGE SCALE GENOMIC DNA]</scope>
    <source>
        <strain evidence="7 9">B9</strain>
    </source>
</reference>
<comment type="similarity">
    <text evidence="2">Belongs to the TspO/BZRP family.</text>
</comment>
<evidence type="ECO:0000256" key="1">
    <source>
        <dbReference type="ARBA" id="ARBA00004141"/>
    </source>
</evidence>
<dbReference type="EMBL" id="RBWX01000007">
    <property type="protein sequence ID" value="RKS91663.1"/>
    <property type="molecule type" value="Genomic_DNA"/>
</dbReference>